<feature type="compositionally biased region" description="Low complexity" evidence="8">
    <location>
        <begin position="203"/>
        <end position="218"/>
    </location>
</feature>
<feature type="region of interest" description="Disordered" evidence="8">
    <location>
        <begin position="425"/>
        <end position="446"/>
    </location>
</feature>
<dbReference type="EMBL" id="GDJX01001929">
    <property type="protein sequence ID" value="JAT66007.1"/>
    <property type="molecule type" value="Transcribed_RNA"/>
</dbReference>
<dbReference type="GO" id="GO:0017056">
    <property type="term" value="F:structural constituent of nuclear pore"/>
    <property type="evidence" value="ECO:0007669"/>
    <property type="project" value="InterPro"/>
</dbReference>
<feature type="region of interest" description="Disordered" evidence="8">
    <location>
        <begin position="1"/>
        <end position="55"/>
    </location>
</feature>
<proteinExistence type="predicted"/>
<feature type="compositionally biased region" description="Low complexity" evidence="8">
    <location>
        <begin position="24"/>
        <end position="55"/>
    </location>
</feature>
<keyword evidence="3" id="KW-0509">mRNA transport</keyword>
<feature type="compositionally biased region" description="Polar residues" evidence="8">
    <location>
        <begin position="432"/>
        <end position="443"/>
    </location>
</feature>
<keyword evidence="5" id="KW-0811">Translocation</keyword>
<evidence type="ECO:0000256" key="7">
    <source>
        <dbReference type="ARBA" id="ARBA00023242"/>
    </source>
</evidence>
<evidence type="ECO:0000256" key="8">
    <source>
        <dbReference type="SAM" id="MobiDB-lite"/>
    </source>
</evidence>
<evidence type="ECO:0000256" key="5">
    <source>
        <dbReference type="ARBA" id="ARBA00023010"/>
    </source>
</evidence>
<feature type="region of interest" description="Disordered" evidence="8">
    <location>
        <begin position="459"/>
        <end position="501"/>
    </location>
</feature>
<evidence type="ECO:0000313" key="9">
    <source>
        <dbReference type="EMBL" id="JAT66007.1"/>
    </source>
</evidence>
<dbReference type="Gene3D" id="6.10.140.1350">
    <property type="match status" value="1"/>
</dbReference>
<dbReference type="PANTHER" id="PTHR13437">
    <property type="entry name" value="NUCLEOPORIN P58/P45 NUCLEOPORIN-LIKE PROTEIN 1"/>
    <property type="match status" value="1"/>
</dbReference>
<dbReference type="AlphaFoldDB" id="A0A1D1ZGL3"/>
<dbReference type="GO" id="GO:0051028">
    <property type="term" value="P:mRNA transport"/>
    <property type="evidence" value="ECO:0007669"/>
    <property type="project" value="UniProtKB-KW"/>
</dbReference>
<feature type="compositionally biased region" description="Low complexity" evidence="8">
    <location>
        <begin position="1"/>
        <end position="16"/>
    </location>
</feature>
<keyword evidence="6" id="KW-0906">Nuclear pore complex</keyword>
<keyword evidence="4" id="KW-0653">Protein transport</keyword>
<sequence>MAFSFSQPPFQQSTPNPFQPQPQPQTLQPPQFQFQPQQPQFQVQPQQQSPLQMQPPQLQLQPQLLQQQQQQPKTQQPTILLKVDRTPATYSTKWEELHPDSQKYLLQIEERILEYRSESQRLDQCNRLYDSSVANNGFELDATRIIQELGGISITMDREKILAQELMTSAKDMMRNTEFAVRTFIILRPRFFHPSSAVTSNVSTGSQTSGATAASSSTIQPTTSPLQTFDFYSGVPKRPSPFFVQTVTEFEKYLAECRQWIEDLEQLLHVDTKNTLSTSGISLECLPSVLSNVYDYFVYVAAKVENLHQYIESMKTAYLADQRQRGDGNDPFLEADRRETAKLEAAARRVHPTLHLPAVSSQPSSQNAGLFFSSGMPGASVVSHQPLGGSSGGSSGSGFLTLSTPSTSAAASTLFSTPSSSAPASTLFSSSGFSPQSTASGPAQTPLFGVSTPAATSIPAIGSSPLFSTPSFGPGPTMGSGASFGATSKSSKPRSRAPTRR</sequence>
<protein>
    <submittedName>
        <fullName evidence="9">Nucleoporin p58/p45</fullName>
    </submittedName>
</protein>
<dbReference type="PANTHER" id="PTHR13437:SF2">
    <property type="entry name" value="NUCLEOPORIN P58_P45"/>
    <property type="match status" value="1"/>
</dbReference>
<evidence type="ECO:0000256" key="4">
    <source>
        <dbReference type="ARBA" id="ARBA00022927"/>
    </source>
</evidence>
<dbReference type="GO" id="GO:0015031">
    <property type="term" value="P:protein transport"/>
    <property type="evidence" value="ECO:0007669"/>
    <property type="project" value="UniProtKB-KW"/>
</dbReference>
<dbReference type="GO" id="GO:0005643">
    <property type="term" value="C:nuclear pore"/>
    <property type="evidence" value="ECO:0007669"/>
    <property type="project" value="UniProtKB-SubCell"/>
</dbReference>
<organism evidence="9">
    <name type="scientific">Anthurium amnicola</name>
    <dbReference type="NCBI Taxonomy" id="1678845"/>
    <lineage>
        <taxon>Eukaryota</taxon>
        <taxon>Viridiplantae</taxon>
        <taxon>Streptophyta</taxon>
        <taxon>Embryophyta</taxon>
        <taxon>Tracheophyta</taxon>
        <taxon>Spermatophyta</taxon>
        <taxon>Magnoliopsida</taxon>
        <taxon>Liliopsida</taxon>
        <taxon>Araceae</taxon>
        <taxon>Pothoideae</taxon>
        <taxon>Potheae</taxon>
        <taxon>Anthurium</taxon>
    </lineage>
</organism>
<evidence type="ECO:0000256" key="1">
    <source>
        <dbReference type="ARBA" id="ARBA00004567"/>
    </source>
</evidence>
<comment type="subcellular location">
    <subcellularLocation>
        <location evidence="1">Nucleus</location>
        <location evidence="1">Nuclear pore complex</location>
    </subcellularLocation>
</comment>
<dbReference type="GO" id="GO:0008139">
    <property type="term" value="F:nuclear localization sequence binding"/>
    <property type="evidence" value="ECO:0007669"/>
    <property type="project" value="InterPro"/>
</dbReference>
<keyword evidence="7" id="KW-0539">Nucleus</keyword>
<accession>A0A1D1ZGL3</accession>
<name>A0A1D1ZGL3_9ARAE</name>
<evidence type="ECO:0000256" key="3">
    <source>
        <dbReference type="ARBA" id="ARBA00022816"/>
    </source>
</evidence>
<evidence type="ECO:0000256" key="6">
    <source>
        <dbReference type="ARBA" id="ARBA00023132"/>
    </source>
</evidence>
<feature type="region of interest" description="Disordered" evidence="8">
    <location>
        <begin position="200"/>
        <end position="221"/>
    </location>
</feature>
<evidence type="ECO:0000256" key="2">
    <source>
        <dbReference type="ARBA" id="ARBA00022448"/>
    </source>
</evidence>
<dbReference type="InterPro" id="IPR024882">
    <property type="entry name" value="NUP58/p45/49"/>
</dbReference>
<feature type="compositionally biased region" description="Basic residues" evidence="8">
    <location>
        <begin position="491"/>
        <end position="501"/>
    </location>
</feature>
<reference evidence="9" key="1">
    <citation type="submission" date="2015-07" db="EMBL/GenBank/DDBJ databases">
        <title>Transcriptome Assembly of Anthurium amnicola.</title>
        <authorList>
            <person name="Suzuki J."/>
        </authorList>
    </citation>
    <scope>NUCLEOTIDE SEQUENCE</scope>
</reference>
<gene>
    <name evidence="9" type="primary">Nupl1_4</name>
    <name evidence="9" type="ORF">g.114867</name>
</gene>
<keyword evidence="2" id="KW-0813">Transport</keyword>